<comment type="caution">
    <text evidence="1">The sequence shown here is derived from an EMBL/GenBank/DDBJ whole genome shotgun (WGS) entry which is preliminary data.</text>
</comment>
<organism evidence="1 2">
    <name type="scientific">Microvirga arsenatis</name>
    <dbReference type="NCBI Taxonomy" id="2692265"/>
    <lineage>
        <taxon>Bacteria</taxon>
        <taxon>Pseudomonadati</taxon>
        <taxon>Pseudomonadota</taxon>
        <taxon>Alphaproteobacteria</taxon>
        <taxon>Hyphomicrobiales</taxon>
        <taxon>Methylobacteriaceae</taxon>
        <taxon>Microvirga</taxon>
    </lineage>
</organism>
<name>A0ABW9Z790_9HYPH</name>
<protein>
    <submittedName>
        <fullName evidence="1">Uncharacterized protein</fullName>
    </submittedName>
</protein>
<dbReference type="EMBL" id="JAAAXJ010000026">
    <property type="protein sequence ID" value="NBJ27078.1"/>
    <property type="molecule type" value="Genomic_DNA"/>
</dbReference>
<dbReference type="Proteomes" id="UP000818323">
    <property type="component" value="Unassembled WGS sequence"/>
</dbReference>
<gene>
    <name evidence="1" type="ORF">GR303_22370</name>
</gene>
<sequence>MAYELPRLALGSYDVLLNGVIIASLVRNGDTDNATWAAELLVALPARERPAPVTEMKHTFGSLEEARQWLDDAEIRNADLHGKA</sequence>
<evidence type="ECO:0000313" key="1">
    <source>
        <dbReference type="EMBL" id="NBJ27078.1"/>
    </source>
</evidence>
<accession>A0ABW9Z790</accession>
<keyword evidence="2" id="KW-1185">Reference proteome</keyword>
<proteinExistence type="predicted"/>
<evidence type="ECO:0000313" key="2">
    <source>
        <dbReference type="Proteomes" id="UP000818323"/>
    </source>
</evidence>
<dbReference type="RefSeq" id="WP_161726407.1">
    <property type="nucleotide sequence ID" value="NZ_JAAAXI010000035.1"/>
</dbReference>
<reference evidence="1 2" key="1">
    <citation type="submission" date="2020-01" db="EMBL/GenBank/DDBJ databases">
        <title>Microvirga sp. nov., an arsenate reduction bacterium isolated from Tibet hotspring sediments.</title>
        <authorList>
            <person name="Yuan C.-G."/>
        </authorList>
    </citation>
    <scope>NUCLEOTIDE SEQUENCE [LARGE SCALE GENOMIC DNA]</scope>
    <source>
        <strain evidence="1 2">SYSU G3D203</strain>
    </source>
</reference>